<name>A0ABQ0DRG5_9EUKA</name>
<keyword evidence="3" id="KW-0653">Protein transport</keyword>
<keyword evidence="2" id="KW-0813">Transport</keyword>
<evidence type="ECO:0000256" key="2">
    <source>
        <dbReference type="ARBA" id="ARBA00022448"/>
    </source>
</evidence>
<evidence type="ECO:0000313" key="6">
    <source>
        <dbReference type="EMBL" id="GAB1225352.1"/>
    </source>
</evidence>
<accession>A0ABQ0DRG5</accession>
<evidence type="ECO:0000313" key="7">
    <source>
        <dbReference type="Proteomes" id="UP001628156"/>
    </source>
</evidence>
<dbReference type="InterPro" id="IPR008153">
    <property type="entry name" value="GAE_dom"/>
</dbReference>
<keyword evidence="4" id="KW-0333">Golgi apparatus</keyword>
<feature type="domain" description="GAE" evidence="5">
    <location>
        <begin position="1"/>
        <end position="106"/>
    </location>
</feature>
<gene>
    <name evidence="6" type="ORF">ENUP19_0249G0006</name>
</gene>
<dbReference type="Proteomes" id="UP001628156">
    <property type="component" value="Unassembled WGS sequence"/>
</dbReference>
<dbReference type="PROSITE" id="PS50180">
    <property type="entry name" value="GAE"/>
    <property type="match status" value="1"/>
</dbReference>
<dbReference type="SUPFAM" id="SSF49348">
    <property type="entry name" value="Clathrin adaptor appendage domain"/>
    <property type="match status" value="1"/>
</dbReference>
<sequence>LNNNGVIVQFNIKPEEPKYLVHATFTNTSNSQLTNFSMKVAVPKWIELQLMSPTSNALQPLSTDQVTQDLILTRMVTDKPVVVKIKVLFMRDGVQAEENANVYICN</sequence>
<dbReference type="InterPro" id="IPR008152">
    <property type="entry name" value="Clathrin_a/b/g-adaptin_app_Ig"/>
</dbReference>
<dbReference type="InterPro" id="IPR013041">
    <property type="entry name" value="Clathrin_app_Ig-like_sf"/>
</dbReference>
<evidence type="ECO:0000256" key="1">
    <source>
        <dbReference type="ARBA" id="ARBA00004555"/>
    </source>
</evidence>
<evidence type="ECO:0000256" key="3">
    <source>
        <dbReference type="ARBA" id="ARBA00022927"/>
    </source>
</evidence>
<dbReference type="Pfam" id="PF02883">
    <property type="entry name" value="Alpha_adaptinC2"/>
    <property type="match status" value="1"/>
</dbReference>
<organism evidence="6 7">
    <name type="scientific">Entamoeba nuttalli</name>
    <dbReference type="NCBI Taxonomy" id="412467"/>
    <lineage>
        <taxon>Eukaryota</taxon>
        <taxon>Amoebozoa</taxon>
        <taxon>Evosea</taxon>
        <taxon>Archamoebae</taxon>
        <taxon>Mastigamoebida</taxon>
        <taxon>Entamoebidae</taxon>
        <taxon>Entamoeba</taxon>
    </lineage>
</organism>
<dbReference type="PANTHER" id="PTHR47180">
    <property type="entry name" value="ADP-RIBOSYLATION FACTOR-BINDING PROTEIN GGA1-RELATED"/>
    <property type="match status" value="1"/>
</dbReference>
<protein>
    <recommendedName>
        <fullName evidence="5">GAE domain-containing protein</fullName>
    </recommendedName>
</protein>
<comment type="subcellular location">
    <subcellularLocation>
        <location evidence="1">Golgi apparatus</location>
    </subcellularLocation>
</comment>
<keyword evidence="7" id="KW-1185">Reference proteome</keyword>
<evidence type="ECO:0000256" key="4">
    <source>
        <dbReference type="ARBA" id="ARBA00023034"/>
    </source>
</evidence>
<reference evidence="6 7" key="1">
    <citation type="journal article" date="2019" name="PLoS Negl. Trop. Dis.">
        <title>Whole genome sequencing of Entamoeba nuttalli reveals mammalian host-related molecular signatures and a novel octapeptide-repeat surface protein.</title>
        <authorList>
            <person name="Tanaka M."/>
            <person name="Makiuchi T."/>
            <person name="Komiyama T."/>
            <person name="Shiina T."/>
            <person name="Osaki K."/>
            <person name="Tachibana H."/>
        </authorList>
    </citation>
    <scope>NUCLEOTIDE SEQUENCE [LARGE SCALE GENOMIC DNA]</scope>
    <source>
        <strain evidence="6 7">P19-061405</strain>
    </source>
</reference>
<evidence type="ECO:0000259" key="5">
    <source>
        <dbReference type="PROSITE" id="PS50180"/>
    </source>
</evidence>
<dbReference type="EMBL" id="BAAFRS010000249">
    <property type="protein sequence ID" value="GAB1225352.1"/>
    <property type="molecule type" value="Genomic_DNA"/>
</dbReference>
<comment type="caution">
    <text evidence="6">The sequence shown here is derived from an EMBL/GenBank/DDBJ whole genome shotgun (WGS) entry which is preliminary data.</text>
</comment>
<dbReference type="Gene3D" id="2.60.40.1230">
    <property type="match status" value="1"/>
</dbReference>
<feature type="non-terminal residue" evidence="6">
    <location>
        <position position="1"/>
    </location>
</feature>
<dbReference type="InterPro" id="IPR052653">
    <property type="entry name" value="ARF-binding"/>
</dbReference>
<proteinExistence type="predicted"/>
<dbReference type="SMART" id="SM00809">
    <property type="entry name" value="Alpha_adaptinC2"/>
    <property type="match status" value="1"/>
</dbReference>
<dbReference type="PANTHER" id="PTHR47180:SF1">
    <property type="entry name" value="ADP-RIBOSYLATION FACTOR-BINDING PROTEIN GGA1-RELATED"/>
    <property type="match status" value="1"/>
</dbReference>